<evidence type="ECO:0000313" key="2">
    <source>
        <dbReference type="EMBL" id="GHC86857.1"/>
    </source>
</evidence>
<gene>
    <name evidence="2" type="ORF">GCM10007320_32920</name>
</gene>
<sequence>MDNPLSPILQALHDMPSAFSGVRGKTRRTAAPGFSAEGSLALDALAVEVRKLGPLAQPLDAASAQALHAACAPAPYGRRERTQVDKTVRDTGQIDAHALTLHWRKGALPRLLADAASRLGLGPLQAHAHKLLVYGPGQFFKPHQDTEKHPGMVATLVLVWPSAHIGGTLQVRHGDAQAQFASQHLQAGGLRWFAFYADCRHEVLPVSEGWRVVLTLDLVLQPTALDAAPPQARAPVVEALTRLFAPSADTRPWMFLLEHEYTEHGLRWGLLKGEDRLHVQALRAAAQALGLRMHLALAEIHESWTAVQRPGRRGRAEAPEADELIDEGMVLDFWVDADDQPQRGRTLAVPLDRAEGFADTGERYLVDEEYEGYMGNYGETLDFWYRRAALVLQTPAAAEASRFVTDFDAALADALALARRPGSGVALGRLLAAAMPALQSACRAQGRALFQACAELACAVPAAAQARSLCEGFAWAALQSEDAPALARLEACRGTDWVLALLQEAWAPVPRATWWRHSDAGSPAPTFWPAPLPAFLAACDAAGTTPALRAAMVAHGLALLVRADAPVGNASPRERQGLLAARLAAVCELVQALQPWTQSATSLQLQLLGHVAKHPSLYPLRALTALWKLLPRGRAAAPEIDSLREAARQALKQALGRAEPGADDHSLGAFEIEWTCRCADCSPVIRWAASASAQPLALAMAEQRRTHVQLRLEAAAAPIAATTLREGSPYKLVLSKPKDLPARRARQRATWQQALADL</sequence>
<protein>
    <recommendedName>
        <fullName evidence="1">Prolyl 4-hydroxylase alpha subunit Fe(2+) 2OG dioxygenase domain-containing protein</fullName>
    </recommendedName>
</protein>
<dbReference type="Pfam" id="PF13640">
    <property type="entry name" value="2OG-FeII_Oxy_3"/>
    <property type="match status" value="1"/>
</dbReference>
<evidence type="ECO:0000313" key="3">
    <source>
        <dbReference type="Proteomes" id="UP000626210"/>
    </source>
</evidence>
<dbReference type="PANTHER" id="PTHR33099:SF7">
    <property type="entry name" value="MYND-TYPE DOMAIN-CONTAINING PROTEIN"/>
    <property type="match status" value="1"/>
</dbReference>
<feature type="domain" description="Prolyl 4-hydroxylase alpha subunit Fe(2+) 2OG dioxygenase" evidence="1">
    <location>
        <begin position="131"/>
        <end position="215"/>
    </location>
</feature>
<organism evidence="2 3">
    <name type="scientific">Pseudorhodoferax aquiterrae</name>
    <dbReference type="NCBI Taxonomy" id="747304"/>
    <lineage>
        <taxon>Bacteria</taxon>
        <taxon>Pseudomonadati</taxon>
        <taxon>Pseudomonadota</taxon>
        <taxon>Betaproteobacteria</taxon>
        <taxon>Burkholderiales</taxon>
        <taxon>Comamonadaceae</taxon>
    </lineage>
</organism>
<dbReference type="EMBL" id="BMYK01000009">
    <property type="protein sequence ID" value="GHC86857.1"/>
    <property type="molecule type" value="Genomic_DNA"/>
</dbReference>
<name>A0ABQ3G4W5_9BURK</name>
<evidence type="ECO:0000259" key="1">
    <source>
        <dbReference type="Pfam" id="PF13640"/>
    </source>
</evidence>
<accession>A0ABQ3G4W5</accession>
<dbReference type="Gene3D" id="2.60.120.620">
    <property type="entry name" value="q2cbj1_9rhob like domain"/>
    <property type="match status" value="1"/>
</dbReference>
<dbReference type="Proteomes" id="UP000626210">
    <property type="component" value="Unassembled WGS sequence"/>
</dbReference>
<proteinExistence type="predicted"/>
<keyword evidence="3" id="KW-1185">Reference proteome</keyword>
<reference evidence="3" key="1">
    <citation type="journal article" date="2019" name="Int. J. Syst. Evol. Microbiol.">
        <title>The Global Catalogue of Microorganisms (GCM) 10K type strain sequencing project: providing services to taxonomists for standard genome sequencing and annotation.</title>
        <authorList>
            <consortium name="The Broad Institute Genomics Platform"/>
            <consortium name="The Broad Institute Genome Sequencing Center for Infectious Disease"/>
            <person name="Wu L."/>
            <person name="Ma J."/>
        </authorList>
    </citation>
    <scope>NUCLEOTIDE SEQUENCE [LARGE SCALE GENOMIC DNA]</scope>
    <source>
        <strain evidence="3">KCTC 23314</strain>
    </source>
</reference>
<dbReference type="RefSeq" id="WP_189688024.1">
    <property type="nucleotide sequence ID" value="NZ_BMYK01000009.1"/>
</dbReference>
<comment type="caution">
    <text evidence="2">The sequence shown here is derived from an EMBL/GenBank/DDBJ whole genome shotgun (WGS) entry which is preliminary data.</text>
</comment>
<dbReference type="PANTHER" id="PTHR33099">
    <property type="entry name" value="FE2OG DIOXYGENASE DOMAIN-CONTAINING PROTEIN"/>
    <property type="match status" value="1"/>
</dbReference>
<dbReference type="InterPro" id="IPR044862">
    <property type="entry name" value="Pro_4_hyd_alph_FE2OG_OXY"/>
</dbReference>